<feature type="region of interest" description="Disordered" evidence="1">
    <location>
        <begin position="1313"/>
        <end position="1362"/>
    </location>
</feature>
<feature type="region of interest" description="Disordered" evidence="1">
    <location>
        <begin position="367"/>
        <end position="438"/>
    </location>
</feature>
<dbReference type="Gramene" id="Ma08_t28770.2">
    <property type="protein sequence ID" value="Ma08_p28770.2"/>
    <property type="gene ID" value="Ma08_g28770"/>
</dbReference>
<dbReference type="EMBL" id="HG996472">
    <property type="protein sequence ID" value="CAG1833035.1"/>
    <property type="molecule type" value="Genomic_DNA"/>
</dbReference>
<dbReference type="OrthoDB" id="1926238at2759"/>
<feature type="compositionally biased region" description="Polar residues" evidence="1">
    <location>
        <begin position="617"/>
        <end position="631"/>
    </location>
</feature>
<dbReference type="OMA" id="FPGFQQS"/>
<sequence>MQMWQQQLMYKQLQEVRRQQQLQQLDQGSRQLSPLSQFSAVAKPATEIQLPSTLNERNQLPATLNEMPINDPYNYMWLNNYVGGSSNLSGNSQMFTAGNMNHVQPSCSVAMQNLTNGVIVSNDQSQAMQFIGSMPPQINQSFSGISVSGTCSGDQYSHLLGISSSNHDSMTKAAETNAEKTSYSSSIFQTDHQIDSQGSLQEKAWATARNFPGKHVVDNSSTQTSEKFQQLNNLQHSIRFQEFHGRQVQDDALGNLVEKQESQVGTSTGVASLDPIEHKLLFGTDEDDNWGFSFGGSLTSGMDGDAHGHSSENDYFGSFPSVHSGSWSALMQEAVQASTSDKGVQEEWSGLSYQKTEQQMLKPLITTTDNGKQSAIWDDSNLKGASSTSRPFPLFNDANTTPTSTGPINQHSFDSTYEESSRVLTEAPRVSSFRGSSNKEFHQNQKIVEGSLQAQMPSTSRAWAGLTIKQHENSSEEIQYKSQDTEDGWSNQKNMPSSNVSVLPVNKLNSLKASFPMASGGDKSNHHESDDHLWEIGENHVNMNSGLQRVKSDIGSLNIQAEESLAGKFVSVNKPNTLKLSQDMHHQVTNVQQTVFGGHFALNSCVHSEDDKDIEENQNQPSRKPQTWEMSVSTAAERLGKSYEKKKEHERVVLGDSYAGIAAKEKYLLTVNDQYPSVSGGQKSSILSSHPTVGSKMLQNSLGSLRKPVESSFLPNQLLRFQGLSNSVFHGSNNEGQSSVGKSQFSGHIVPNNPMDVSERIAVGAEGLQSRGTIPVCPSRSSFDGSTAQHSQNEVVAQASYNMLELLHKVDQSKNVVSTNASDVPAQVAADVSITHPHFDQSSNLRGFGLRLAPPSQGQPLPNYTPISHKSLNDINSGQSDHEAEYQGQTWLSPTSSIRPVLPFDEASKRENWDKIASLPGQKKTEYSEANNHFKSSATVSDSSSVRDQLQEQQQLRQQHISSAKDHLEKQQQQWQQHTSNATTTHGLLDHSVNFSFSNQTNTNMLVRNASLVRQPLDCQSGSLGGQSVQTSLPPLAGRFPASDVASHAESRVPVGSQFSSEGTEHTRGTIAGFSQIISSGQQLPAVETKSSSQPSLSGTSQQASFSKMLHNVWTNISAQQRQAGIDPFLTPNVLQSIINHGRDTSSWGLPKPGDQVNKEDSAPPEHMDVSHESSNTSQGKEAVLKPQQDVNKTRNGQDQALSSCVLRAPLTNNVSTSSGILAGRMSKPSDVQQQNYSLFHQVQSMKASESDINKTGILPKGAAFSSDSSQMNFNVDQGIVHGQNTIPRIPADGKVGAASHISFTSDAKMLSFTSSDSEEQNPNTSSAGHHIQSHMEPLSTSSTANVLGDGEPTQISPQMAPSWFDSYGTYQNGRMVAMFDAHRSRKASVQQYFLQNAPAKMDNSNVIEQRLDSSQVGSYRQDTLAFKIAPSDTTSSLLPPDVMVHGRIIRSKKRKIANRDLLPWHKMVMGCPQSLQSISMPELDWAQAANRLIEKVDDEAETMDDGLFMPQSRRRIILTTQLMHQLIPAVPAVMFKGEATSGYQSVTFSIAKTALADACSLVSSSESDSHLLLGNENTINIGEVKTSKKVEEDTFLKLMEDFIGRSKKLSTDFSRLERKTSLLDVRLECQELERFSIVNRLGKFHGRTHADGVDVSSTPGNAYRRIFPQRYITAVPVPGNLPEGVCCLSL</sequence>
<feature type="compositionally biased region" description="Polar residues" evidence="1">
    <location>
        <begin position="1189"/>
        <end position="1199"/>
    </location>
</feature>
<name>A0A804KBW5_MUSAM</name>
<dbReference type="PANTHER" id="PTHR31267">
    <property type="entry name" value="DENTIN SIALOPHOSPHOPROTEIN-LIKE PROTEIN"/>
    <property type="match status" value="1"/>
</dbReference>
<evidence type="ECO:0000313" key="2">
    <source>
        <dbReference type="EMBL" id="CAG1833035.1"/>
    </source>
</evidence>
<reference evidence="3" key="2">
    <citation type="submission" date="2021-05" db="UniProtKB">
        <authorList>
            <consortium name="EnsemblPlants"/>
        </authorList>
    </citation>
    <scope>IDENTIFICATION</scope>
    <source>
        <strain evidence="3">subsp. malaccensis</strain>
    </source>
</reference>
<feature type="compositionally biased region" description="Polar residues" evidence="1">
    <location>
        <begin position="397"/>
        <end position="415"/>
    </location>
</feature>
<dbReference type="InParanoid" id="A0A804KBW5"/>
<organism evidence="3 4">
    <name type="scientific">Musa acuminata subsp. malaccensis</name>
    <name type="common">Wild banana</name>
    <name type="synonym">Musa malaccensis</name>
    <dbReference type="NCBI Taxonomy" id="214687"/>
    <lineage>
        <taxon>Eukaryota</taxon>
        <taxon>Viridiplantae</taxon>
        <taxon>Streptophyta</taxon>
        <taxon>Embryophyta</taxon>
        <taxon>Tracheophyta</taxon>
        <taxon>Spermatophyta</taxon>
        <taxon>Magnoliopsida</taxon>
        <taxon>Liliopsida</taxon>
        <taxon>Zingiberales</taxon>
        <taxon>Musaceae</taxon>
        <taxon>Musa</taxon>
    </lineage>
</organism>
<dbReference type="Proteomes" id="UP000012960">
    <property type="component" value="Unplaced"/>
</dbReference>
<gene>
    <name evidence="2" type="ORF">GSMUA_89550.1</name>
</gene>
<evidence type="ECO:0000313" key="3">
    <source>
        <dbReference type="EnsemblPlants" id="Ma08_p28770.2"/>
    </source>
</evidence>
<dbReference type="EnsemblPlants" id="Ma08_t28770.1">
    <property type="protein sequence ID" value="Ma08_p28770.1"/>
    <property type="gene ID" value="Ma08_g28770"/>
</dbReference>
<feature type="compositionally biased region" description="Polar residues" evidence="1">
    <location>
        <begin position="1313"/>
        <end position="1328"/>
    </location>
</feature>
<protein>
    <submittedName>
        <fullName evidence="2">(wild Malaysian banana) hypothetical protein</fullName>
    </submittedName>
</protein>
<proteinExistence type="predicted"/>
<accession>A0A804KBW5</accession>
<feature type="region of interest" description="Disordered" evidence="1">
    <location>
        <begin position="610"/>
        <end position="631"/>
    </location>
</feature>
<feature type="region of interest" description="Disordered" evidence="1">
    <location>
        <begin position="960"/>
        <end position="980"/>
    </location>
</feature>
<evidence type="ECO:0000313" key="4">
    <source>
        <dbReference type="Proteomes" id="UP000012960"/>
    </source>
</evidence>
<feature type="compositionally biased region" description="Basic and acidic residues" evidence="1">
    <location>
        <begin position="1157"/>
        <end position="1172"/>
    </location>
</feature>
<dbReference type="Gramene" id="Ma08_t28770.1">
    <property type="protein sequence ID" value="Ma08_p28770.1"/>
    <property type="gene ID" value="Ma08_g28770"/>
</dbReference>
<keyword evidence="4" id="KW-1185">Reference proteome</keyword>
<evidence type="ECO:0000256" key="1">
    <source>
        <dbReference type="SAM" id="MobiDB-lite"/>
    </source>
</evidence>
<feature type="region of interest" description="Disordered" evidence="1">
    <location>
        <begin position="1082"/>
        <end position="1103"/>
    </location>
</feature>
<dbReference type="EnsemblPlants" id="Ma08_t28770.2">
    <property type="protein sequence ID" value="Ma08_p28770.2"/>
    <property type="gene ID" value="Ma08_g28770"/>
</dbReference>
<feature type="region of interest" description="Disordered" evidence="1">
    <location>
        <begin position="1143"/>
        <end position="1199"/>
    </location>
</feature>
<reference evidence="2" key="1">
    <citation type="submission" date="2021-03" db="EMBL/GenBank/DDBJ databases">
        <authorList>
            <consortium name="Genoscope - CEA"/>
            <person name="William W."/>
        </authorList>
    </citation>
    <scope>NUCLEOTIDE SEQUENCE</scope>
    <source>
        <strain evidence="2">Doubled-haploid Pahang</strain>
    </source>
</reference>
<feature type="compositionally biased region" description="Low complexity" evidence="1">
    <location>
        <begin position="1091"/>
        <end position="1103"/>
    </location>
</feature>
<dbReference type="PANTHER" id="PTHR31267:SF2">
    <property type="entry name" value="EXPRESSED PROTEIN"/>
    <property type="match status" value="1"/>
</dbReference>
<dbReference type="KEGG" id="mus:103996049"/>
<dbReference type="FunCoup" id="A0A804KBW5">
    <property type="interactions" value="4187"/>
</dbReference>